<comment type="caution">
    <text evidence="1">The sequence shown here is derived from an EMBL/GenBank/DDBJ whole genome shotgun (WGS) entry which is preliminary data.</text>
</comment>
<dbReference type="SUPFAM" id="SSF55729">
    <property type="entry name" value="Acyl-CoA N-acyltransferases (Nat)"/>
    <property type="match status" value="1"/>
</dbReference>
<dbReference type="RefSeq" id="WP_147098125.1">
    <property type="nucleotide sequence ID" value="NZ_VOOS01000001.1"/>
</dbReference>
<proteinExistence type="predicted"/>
<dbReference type="AlphaFoldDB" id="A0A5C6RXT5"/>
<sequence length="387" mass="45860">MKIIEVTNKKTTQDFLNLPWFIYKEDKNWIPHLKQDIEKVFDPTKNKAHSKGKIIRWILKNDANKTIGRIAAFINYDLANSFKQPTGGVGFFECINDKDAAFLLFDTAKKWLIKNEMEAMDGPINFGEKNMFWGLLTENFTDPNSYGMNYNPPYYQNLFEDYGFEVYYKQLMSKRDMNVPVQDVFVEKSERLMKRKEYSISNVRNLSLKQTAENFRTVYNDAWAGHDNFKSMDIKTANEIMQTLKPIYDKDIMVFVYYKDTPIAFYINIPELNEIFKYVNGNLNWLGKLKFLYHKWKQTPTTMVGIVFGVSRKFQGRGVEGAMIKWSQENIVSLNRYNETVLTWIGDFNPKMLKISDYLGAKVYRKYHTYRYLFDRNIPFERHPILE</sequence>
<dbReference type="EMBL" id="VOOS01000001">
    <property type="protein sequence ID" value="TXB66993.1"/>
    <property type="molecule type" value="Genomic_DNA"/>
</dbReference>
<dbReference type="InterPro" id="IPR016181">
    <property type="entry name" value="Acyl_CoA_acyltransferase"/>
</dbReference>
<accession>A0A5C6RXT5</accession>
<dbReference type="PANTHER" id="PTHR41368:SF1">
    <property type="entry name" value="PROTEIN YGHO"/>
    <property type="match status" value="1"/>
</dbReference>
<gene>
    <name evidence="1" type="ORF">FRY74_02070</name>
</gene>
<evidence type="ECO:0000313" key="1">
    <source>
        <dbReference type="EMBL" id="TXB66993.1"/>
    </source>
</evidence>
<evidence type="ECO:0008006" key="3">
    <source>
        <dbReference type="Google" id="ProtNLM"/>
    </source>
</evidence>
<organism evidence="1 2">
    <name type="scientific">Vicingus serpentipes</name>
    <dbReference type="NCBI Taxonomy" id="1926625"/>
    <lineage>
        <taxon>Bacteria</taxon>
        <taxon>Pseudomonadati</taxon>
        <taxon>Bacteroidota</taxon>
        <taxon>Flavobacteriia</taxon>
        <taxon>Flavobacteriales</taxon>
        <taxon>Vicingaceae</taxon>
        <taxon>Vicingus</taxon>
    </lineage>
</organism>
<dbReference type="PANTHER" id="PTHR41368">
    <property type="entry name" value="PROTEIN YGHO"/>
    <property type="match status" value="1"/>
</dbReference>
<keyword evidence="2" id="KW-1185">Reference proteome</keyword>
<name>A0A5C6RXT5_9FLAO</name>
<dbReference type="OrthoDB" id="9806005at2"/>
<evidence type="ECO:0000313" key="2">
    <source>
        <dbReference type="Proteomes" id="UP000321721"/>
    </source>
</evidence>
<protein>
    <recommendedName>
        <fullName evidence="3">GNAT family N-acetyltransferase</fullName>
    </recommendedName>
</protein>
<dbReference type="Proteomes" id="UP000321721">
    <property type="component" value="Unassembled WGS sequence"/>
</dbReference>
<reference evidence="1 2" key="1">
    <citation type="submission" date="2019-08" db="EMBL/GenBank/DDBJ databases">
        <title>Genome of Vicingus serpentipes NCIMB 15042.</title>
        <authorList>
            <person name="Bowman J.P."/>
        </authorList>
    </citation>
    <scope>NUCLEOTIDE SEQUENCE [LARGE SCALE GENOMIC DNA]</scope>
    <source>
        <strain evidence="1 2">NCIMB 15042</strain>
    </source>
</reference>
<dbReference type="InterPro" id="IPR039968">
    <property type="entry name" value="BcerS-like"/>
</dbReference>